<evidence type="ECO:0000256" key="1">
    <source>
        <dbReference type="ARBA" id="ARBA00022790"/>
    </source>
</evidence>
<gene>
    <name evidence="4" type="ORF">B0I71DRAFT_132047</name>
    <name evidence="3" type="ORF">YALI1_A14703g</name>
</gene>
<dbReference type="PANTHER" id="PTHR15350">
    <property type="entry name" value="COP9 SIGNALOSOME COMPLEX SUBUNIT 7/DENDRITIC CELL PROTEIN GA17"/>
    <property type="match status" value="1"/>
</dbReference>
<evidence type="ECO:0000313" key="5">
    <source>
        <dbReference type="Proteomes" id="UP000182444"/>
    </source>
</evidence>
<name>A0A1D8N4W8_YARLL</name>
<organism evidence="3 5">
    <name type="scientific">Yarrowia lipolytica</name>
    <name type="common">Candida lipolytica</name>
    <dbReference type="NCBI Taxonomy" id="4952"/>
    <lineage>
        <taxon>Eukaryota</taxon>
        <taxon>Fungi</taxon>
        <taxon>Dikarya</taxon>
        <taxon>Ascomycota</taxon>
        <taxon>Saccharomycotina</taxon>
        <taxon>Dipodascomycetes</taxon>
        <taxon>Dipodascales</taxon>
        <taxon>Dipodascales incertae sedis</taxon>
        <taxon>Yarrowia</taxon>
    </lineage>
</organism>
<evidence type="ECO:0000313" key="6">
    <source>
        <dbReference type="Proteomes" id="UP000256601"/>
    </source>
</evidence>
<accession>A0A1D8N4W8</accession>
<dbReference type="KEGG" id="yli:2906211"/>
<dbReference type="PANTHER" id="PTHR15350:SF5">
    <property type="entry name" value="COP9 SIGNALOSOME COMPLEX SUBUNIT 7"/>
    <property type="match status" value="1"/>
</dbReference>
<keyword evidence="2" id="KW-0175">Coiled coil</keyword>
<dbReference type="EMBL" id="CP017553">
    <property type="protein sequence ID" value="AOW00654.1"/>
    <property type="molecule type" value="Genomic_DNA"/>
</dbReference>
<dbReference type="OMA" id="GTYKQFR"/>
<sequence>MEELRALIKAQPRPLSPRIVHDLVQQALTSRHIFSFGELLDLDEISNGRQDDPWIQTLRIFAYGTWSDYVAQKEPANLPDLTEKQATKLRQLSIISLITDDPSVQQEGILKYHDIEKAVGLGEESQLEDLAIDCIYRGLFQGRINSQLHLVEECRLGNVERDVSPAQAVEIEAALTELLNRSQNVLDELEESIKQVEHDAHERNLSVQKYNQLLKTKPKPAVSKTKS</sequence>
<dbReference type="AlphaFoldDB" id="A0A1D8N4W8"/>
<proteinExistence type="predicted"/>
<evidence type="ECO:0000313" key="4">
    <source>
        <dbReference type="EMBL" id="RDW25779.1"/>
    </source>
</evidence>
<evidence type="ECO:0008006" key="7">
    <source>
        <dbReference type="Google" id="ProtNLM"/>
    </source>
</evidence>
<dbReference type="VEuPathDB" id="FungiDB:YALI0_A14762g"/>
<dbReference type="eggNOG" id="KOG3250">
    <property type="taxonomic scope" value="Eukaryota"/>
</dbReference>
<evidence type="ECO:0000313" key="3">
    <source>
        <dbReference type="EMBL" id="AOW00654.1"/>
    </source>
</evidence>
<dbReference type="Proteomes" id="UP000256601">
    <property type="component" value="Unassembled WGS sequence"/>
</dbReference>
<keyword evidence="1" id="KW-0736">Signalosome</keyword>
<dbReference type="EMBL" id="KZ858994">
    <property type="protein sequence ID" value="RDW25779.1"/>
    <property type="molecule type" value="Genomic_DNA"/>
</dbReference>
<dbReference type="VEuPathDB" id="FungiDB:YALI1_A14703g"/>
<reference evidence="4 6" key="2">
    <citation type="submission" date="2018-07" db="EMBL/GenBank/DDBJ databases">
        <title>Draft Genome Assemblies for Five Robust Yarrowia lipolytica Strains Exhibiting High Lipid Production and Pentose Sugar Utilization and Sugar Alcohol Secretion from Undetoxified Lignocellulosic Biomass Hydrolysates.</title>
        <authorList>
            <consortium name="DOE Joint Genome Institute"/>
            <person name="Walker C."/>
            <person name="Ryu S."/>
            <person name="Na H."/>
            <person name="Zane M."/>
            <person name="LaButti K."/>
            <person name="Lipzen A."/>
            <person name="Haridas S."/>
            <person name="Barry K."/>
            <person name="Grigoriev I.V."/>
            <person name="Quarterman J."/>
            <person name="Slininger P."/>
            <person name="Dien B."/>
            <person name="Trinh C.T."/>
        </authorList>
    </citation>
    <scope>NUCLEOTIDE SEQUENCE [LARGE SCALE GENOMIC DNA]</scope>
    <source>
        <strain evidence="4 6">YB392</strain>
    </source>
</reference>
<feature type="coiled-coil region" evidence="2">
    <location>
        <begin position="172"/>
        <end position="206"/>
    </location>
</feature>
<dbReference type="GO" id="GO:0008180">
    <property type="term" value="C:COP9 signalosome"/>
    <property type="evidence" value="ECO:0007669"/>
    <property type="project" value="UniProtKB-KW"/>
</dbReference>
<evidence type="ECO:0000256" key="2">
    <source>
        <dbReference type="SAM" id="Coils"/>
    </source>
</evidence>
<protein>
    <recommendedName>
        <fullName evidence="7">COP9 signalosome complex subunit 7</fullName>
    </recommendedName>
</protein>
<dbReference type="InterPro" id="IPR045237">
    <property type="entry name" value="COPS7/eIF3m"/>
</dbReference>
<dbReference type="Proteomes" id="UP000182444">
    <property type="component" value="Chromosome 1A"/>
</dbReference>
<dbReference type="GeneID" id="2906211"/>
<reference evidence="3 5" key="1">
    <citation type="journal article" date="2016" name="PLoS ONE">
        <title>Sequence Assembly of Yarrowia lipolytica Strain W29/CLIB89 Shows Transposable Element Diversity.</title>
        <authorList>
            <person name="Magnan C."/>
            <person name="Yu J."/>
            <person name="Chang I."/>
            <person name="Jahn E."/>
            <person name="Kanomata Y."/>
            <person name="Wu J."/>
            <person name="Zeller M."/>
            <person name="Oakes M."/>
            <person name="Baldi P."/>
            <person name="Sandmeyer S."/>
        </authorList>
    </citation>
    <scope>NUCLEOTIDE SEQUENCE [LARGE SCALE GENOMIC DNA]</scope>
    <source>
        <strain evidence="3">CLIB89</strain>
        <strain evidence="5">CLIB89(W29)</strain>
    </source>
</reference>